<dbReference type="PANTHER" id="PTHR35275:SF1">
    <property type="entry name" value="OS07G0585900 PROTEIN"/>
    <property type="match status" value="1"/>
</dbReference>
<comment type="caution">
    <text evidence="1">The sequence shown here is derived from an EMBL/GenBank/DDBJ whole genome shotgun (WGS) entry which is preliminary data.</text>
</comment>
<evidence type="ECO:0000313" key="1">
    <source>
        <dbReference type="EMBL" id="KAJ8486527.1"/>
    </source>
</evidence>
<sequence>MLCGLRSLKRVDESWSTNASKKKKKADEKNPYSTRGLDKFAAVLADLGDRRAKIMANAGPQDASTSVWFMYSESSECVPILLRHNDHVSPRPMPPAVGHADDEDVKEVIKEMVAVPEKESVGRMLHLDMVVHGARNARRRCCCAFGEWHHEADQLLAVMPPFPPSFAG</sequence>
<organism evidence="1 2">
    <name type="scientific">Ensete ventricosum</name>
    <name type="common">Abyssinian banana</name>
    <name type="synonym">Musa ensete</name>
    <dbReference type="NCBI Taxonomy" id="4639"/>
    <lineage>
        <taxon>Eukaryota</taxon>
        <taxon>Viridiplantae</taxon>
        <taxon>Streptophyta</taxon>
        <taxon>Embryophyta</taxon>
        <taxon>Tracheophyta</taxon>
        <taxon>Spermatophyta</taxon>
        <taxon>Magnoliopsida</taxon>
        <taxon>Liliopsida</taxon>
        <taxon>Zingiberales</taxon>
        <taxon>Musaceae</taxon>
        <taxon>Ensete</taxon>
    </lineage>
</organism>
<keyword evidence="2" id="KW-1185">Reference proteome</keyword>
<dbReference type="PANTHER" id="PTHR35275">
    <property type="entry name" value="ZCF37"/>
    <property type="match status" value="1"/>
</dbReference>
<reference evidence="1 2" key="1">
    <citation type="submission" date="2022-12" db="EMBL/GenBank/DDBJ databases">
        <title>Chromosome-scale assembly of the Ensete ventricosum genome.</title>
        <authorList>
            <person name="Dussert Y."/>
            <person name="Stocks J."/>
            <person name="Wendawek A."/>
            <person name="Woldeyes F."/>
            <person name="Nichols R.A."/>
            <person name="Borrell J.S."/>
        </authorList>
    </citation>
    <scope>NUCLEOTIDE SEQUENCE [LARGE SCALE GENOMIC DNA]</scope>
    <source>
        <strain evidence="2">cv. Maze</strain>
        <tissue evidence="1">Seeds</tissue>
    </source>
</reference>
<dbReference type="Proteomes" id="UP001222027">
    <property type="component" value="Unassembled WGS sequence"/>
</dbReference>
<gene>
    <name evidence="1" type="ORF">OPV22_019012</name>
</gene>
<accession>A0AAV8QVH4</accession>
<proteinExistence type="predicted"/>
<dbReference type="AlphaFoldDB" id="A0AAV8QVH4"/>
<protein>
    <submittedName>
        <fullName evidence="1">Uncharacterized protein</fullName>
    </submittedName>
</protein>
<evidence type="ECO:0000313" key="2">
    <source>
        <dbReference type="Proteomes" id="UP001222027"/>
    </source>
</evidence>
<dbReference type="InterPro" id="IPR045880">
    <property type="entry name" value="ZCF37"/>
</dbReference>
<dbReference type="EMBL" id="JAQQAF010000005">
    <property type="protein sequence ID" value="KAJ8486527.1"/>
    <property type="molecule type" value="Genomic_DNA"/>
</dbReference>
<name>A0AAV8QVH4_ENSVE</name>